<protein>
    <submittedName>
        <fullName evidence="1">Uncharacterized protein</fullName>
    </submittedName>
</protein>
<evidence type="ECO:0000313" key="2">
    <source>
        <dbReference type="Proteomes" id="UP001066276"/>
    </source>
</evidence>
<gene>
    <name evidence="1" type="ORF">NDU88_004347</name>
</gene>
<name>A0AAV7T7V8_PLEWA</name>
<dbReference type="AlphaFoldDB" id="A0AAV7T7V8"/>
<dbReference type="EMBL" id="JANPWB010000007">
    <property type="protein sequence ID" value="KAJ1172501.1"/>
    <property type="molecule type" value="Genomic_DNA"/>
</dbReference>
<organism evidence="1 2">
    <name type="scientific">Pleurodeles waltl</name>
    <name type="common">Iberian ribbed newt</name>
    <dbReference type="NCBI Taxonomy" id="8319"/>
    <lineage>
        <taxon>Eukaryota</taxon>
        <taxon>Metazoa</taxon>
        <taxon>Chordata</taxon>
        <taxon>Craniata</taxon>
        <taxon>Vertebrata</taxon>
        <taxon>Euteleostomi</taxon>
        <taxon>Amphibia</taxon>
        <taxon>Batrachia</taxon>
        <taxon>Caudata</taxon>
        <taxon>Salamandroidea</taxon>
        <taxon>Salamandridae</taxon>
        <taxon>Pleurodelinae</taxon>
        <taxon>Pleurodeles</taxon>
    </lineage>
</organism>
<evidence type="ECO:0000313" key="1">
    <source>
        <dbReference type="EMBL" id="KAJ1172501.1"/>
    </source>
</evidence>
<proteinExistence type="predicted"/>
<dbReference type="Proteomes" id="UP001066276">
    <property type="component" value="Chromosome 4_1"/>
</dbReference>
<comment type="caution">
    <text evidence="1">The sequence shown here is derived from an EMBL/GenBank/DDBJ whole genome shotgun (WGS) entry which is preliminary data.</text>
</comment>
<reference evidence="1" key="1">
    <citation type="journal article" date="2022" name="bioRxiv">
        <title>Sequencing and chromosome-scale assembly of the giantPleurodeles waltlgenome.</title>
        <authorList>
            <person name="Brown T."/>
            <person name="Elewa A."/>
            <person name="Iarovenko S."/>
            <person name="Subramanian E."/>
            <person name="Araus A.J."/>
            <person name="Petzold A."/>
            <person name="Susuki M."/>
            <person name="Suzuki K.-i.T."/>
            <person name="Hayashi T."/>
            <person name="Toyoda A."/>
            <person name="Oliveira C."/>
            <person name="Osipova E."/>
            <person name="Leigh N.D."/>
            <person name="Simon A."/>
            <person name="Yun M.H."/>
        </authorList>
    </citation>
    <scope>NUCLEOTIDE SEQUENCE</scope>
    <source>
        <strain evidence="1">20211129_DDA</strain>
        <tissue evidence="1">Liver</tissue>
    </source>
</reference>
<keyword evidence="2" id="KW-1185">Reference proteome</keyword>
<accession>A0AAV7T7V8</accession>
<sequence length="90" mass="10133">MEGRKQIRLSHGEEPPLRGASALIAESIAQVAHCHAALLLATGGYFHAPNVYGQWWAMFNDTRMDGMLSTEDSYHRSFTQSQQSARWVKK</sequence>